<dbReference type="AlphaFoldDB" id="A0A0C9UPV3"/>
<reference evidence="2 3" key="1">
    <citation type="submission" date="2014-06" db="EMBL/GenBank/DDBJ databases">
        <title>Evolutionary Origins and Diversification of the Mycorrhizal Mutualists.</title>
        <authorList>
            <consortium name="DOE Joint Genome Institute"/>
            <consortium name="Mycorrhizal Genomics Consortium"/>
            <person name="Kohler A."/>
            <person name="Kuo A."/>
            <person name="Nagy L.G."/>
            <person name="Floudas D."/>
            <person name="Copeland A."/>
            <person name="Barry K.W."/>
            <person name="Cichocki N."/>
            <person name="Veneault-Fourrey C."/>
            <person name="LaButti K."/>
            <person name="Lindquist E.A."/>
            <person name="Lipzen A."/>
            <person name="Lundell T."/>
            <person name="Morin E."/>
            <person name="Murat C."/>
            <person name="Riley R."/>
            <person name="Ohm R."/>
            <person name="Sun H."/>
            <person name="Tunlid A."/>
            <person name="Henrissat B."/>
            <person name="Grigoriev I.V."/>
            <person name="Hibbett D.S."/>
            <person name="Martin F."/>
        </authorList>
    </citation>
    <scope>NUCLEOTIDE SEQUENCE [LARGE SCALE GENOMIC DNA]</scope>
    <source>
        <strain evidence="2 3">SS14</strain>
    </source>
</reference>
<proteinExistence type="predicted"/>
<dbReference type="HOGENOM" id="CLU_2741679_0_0_1"/>
<feature type="region of interest" description="Disordered" evidence="1">
    <location>
        <begin position="1"/>
        <end position="71"/>
    </location>
</feature>
<evidence type="ECO:0000313" key="3">
    <source>
        <dbReference type="Proteomes" id="UP000054279"/>
    </source>
</evidence>
<sequence>MKNTNTRDDTSNTDWDQLTKSTEDDELEEDEIGIESADEVENEVQDKEDMEEEEVHETEDEDMNQSPIKHP</sequence>
<name>A0A0C9UPV3_SPHS4</name>
<evidence type="ECO:0000256" key="1">
    <source>
        <dbReference type="SAM" id="MobiDB-lite"/>
    </source>
</evidence>
<keyword evidence="3" id="KW-1185">Reference proteome</keyword>
<feature type="compositionally biased region" description="Acidic residues" evidence="1">
    <location>
        <begin position="23"/>
        <end position="63"/>
    </location>
</feature>
<gene>
    <name evidence="2" type="ORF">M422DRAFT_271333</name>
</gene>
<evidence type="ECO:0000313" key="2">
    <source>
        <dbReference type="EMBL" id="KIJ27481.1"/>
    </source>
</evidence>
<organism evidence="2 3">
    <name type="scientific">Sphaerobolus stellatus (strain SS14)</name>
    <dbReference type="NCBI Taxonomy" id="990650"/>
    <lineage>
        <taxon>Eukaryota</taxon>
        <taxon>Fungi</taxon>
        <taxon>Dikarya</taxon>
        <taxon>Basidiomycota</taxon>
        <taxon>Agaricomycotina</taxon>
        <taxon>Agaricomycetes</taxon>
        <taxon>Phallomycetidae</taxon>
        <taxon>Geastrales</taxon>
        <taxon>Sphaerobolaceae</taxon>
        <taxon>Sphaerobolus</taxon>
    </lineage>
</organism>
<protein>
    <submittedName>
        <fullName evidence="2">Uncharacterized protein</fullName>
    </submittedName>
</protein>
<feature type="compositionally biased region" description="Basic and acidic residues" evidence="1">
    <location>
        <begin position="1"/>
        <end position="10"/>
    </location>
</feature>
<dbReference type="EMBL" id="KN837334">
    <property type="protein sequence ID" value="KIJ27481.1"/>
    <property type="molecule type" value="Genomic_DNA"/>
</dbReference>
<dbReference type="Proteomes" id="UP000054279">
    <property type="component" value="Unassembled WGS sequence"/>
</dbReference>
<accession>A0A0C9UPV3</accession>